<feature type="region of interest" description="Disordered" evidence="1">
    <location>
        <begin position="1"/>
        <end position="40"/>
    </location>
</feature>
<dbReference type="Proteomes" id="UP000011625">
    <property type="component" value="Unassembled WGS sequence"/>
</dbReference>
<evidence type="ECO:0000256" key="1">
    <source>
        <dbReference type="SAM" id="MobiDB-lite"/>
    </source>
</evidence>
<sequence length="239" mass="27012">MNTHDSDKHDEHRSTDAPTENAAVDERAPEWELPTDDAGEPDYEAAVEQIGLKYDQLFNVDTEYYRYRGRRGDDLVVAPQTEYGDVVEDCFPVPTVWAAYCEGRVGHGPPLTGHGMIRGVTNATGDSHIGLKPSSTDTEGSFTRIGLENVPERGAFFIDYRYGENLPALTLYDGLEDDKPAYQFLLPTREYPTVQMVRDPTSHLLAKLPTELRERIEREHGHEHEHERGSRDKDEGPDQ</sequence>
<dbReference type="STRING" id="1227456.C450_05985"/>
<dbReference type="RefSeq" id="WP_005041268.1">
    <property type="nucleotide sequence ID" value="NZ_AOME01000028.1"/>
</dbReference>
<dbReference type="PATRIC" id="fig|1227456.3.peg.1206"/>
<evidence type="ECO:0000313" key="2">
    <source>
        <dbReference type="EMBL" id="EMA54356.1"/>
    </source>
</evidence>
<dbReference type="AlphaFoldDB" id="M0N8Z3"/>
<organism evidence="2 3">
    <name type="scientific">Halococcus salifodinae DSM 8989</name>
    <dbReference type="NCBI Taxonomy" id="1227456"/>
    <lineage>
        <taxon>Archaea</taxon>
        <taxon>Methanobacteriati</taxon>
        <taxon>Methanobacteriota</taxon>
        <taxon>Stenosarchaea group</taxon>
        <taxon>Halobacteria</taxon>
        <taxon>Halobacteriales</taxon>
        <taxon>Halococcaceae</taxon>
        <taxon>Halococcus</taxon>
    </lineage>
</organism>
<comment type="caution">
    <text evidence="2">The sequence shown here is derived from an EMBL/GenBank/DDBJ whole genome shotgun (WGS) entry which is preliminary data.</text>
</comment>
<keyword evidence="3" id="KW-1185">Reference proteome</keyword>
<accession>M0N8Z3</accession>
<gene>
    <name evidence="2" type="ORF">C450_05985</name>
</gene>
<proteinExistence type="predicted"/>
<evidence type="ECO:0000313" key="3">
    <source>
        <dbReference type="Proteomes" id="UP000011625"/>
    </source>
</evidence>
<reference evidence="2 3" key="1">
    <citation type="journal article" date="2014" name="PLoS Genet.">
        <title>Phylogenetically driven sequencing of extremely halophilic archaea reveals strategies for static and dynamic osmo-response.</title>
        <authorList>
            <person name="Becker E.A."/>
            <person name="Seitzer P.M."/>
            <person name="Tritt A."/>
            <person name="Larsen D."/>
            <person name="Krusor M."/>
            <person name="Yao A.I."/>
            <person name="Wu D."/>
            <person name="Madern D."/>
            <person name="Eisen J.A."/>
            <person name="Darling A.E."/>
            <person name="Facciotti M.T."/>
        </authorList>
    </citation>
    <scope>NUCLEOTIDE SEQUENCE [LARGE SCALE GENOMIC DNA]</scope>
    <source>
        <strain evidence="2 3">DSM 8989</strain>
    </source>
</reference>
<dbReference type="EMBL" id="AOME01000028">
    <property type="protein sequence ID" value="EMA54356.1"/>
    <property type="molecule type" value="Genomic_DNA"/>
</dbReference>
<name>M0N8Z3_9EURY</name>
<feature type="compositionally biased region" description="Basic and acidic residues" evidence="1">
    <location>
        <begin position="1"/>
        <end position="15"/>
    </location>
</feature>
<feature type="region of interest" description="Disordered" evidence="1">
    <location>
        <begin position="217"/>
        <end position="239"/>
    </location>
</feature>
<protein>
    <submittedName>
        <fullName evidence="2">Uncharacterized protein</fullName>
    </submittedName>
</protein>